<sequence length="152" mass="16324">MPRATSEASNDVVAHAARPWRAAACATALLALTLATGCAQLQLPPPDAPPARLPQSQASQEAAPAMTDAQKQDLTRLNKHIYDEQESTIERERAQRALNDAIRSYNSNAYFYGGWGGPGWYGPGWYGPGWYGPGYGPGWYGPRSSIGVGIGF</sequence>
<feature type="region of interest" description="Disordered" evidence="1">
    <location>
        <begin position="43"/>
        <end position="68"/>
    </location>
</feature>
<organism evidence="2 3">
    <name type="scientific">Pandoraea sputorum</name>
    <dbReference type="NCBI Taxonomy" id="93222"/>
    <lineage>
        <taxon>Bacteria</taxon>
        <taxon>Pseudomonadati</taxon>
        <taxon>Pseudomonadota</taxon>
        <taxon>Betaproteobacteria</taxon>
        <taxon>Burkholderiales</taxon>
        <taxon>Burkholderiaceae</taxon>
        <taxon>Pandoraea</taxon>
    </lineage>
</organism>
<evidence type="ECO:0000313" key="3">
    <source>
        <dbReference type="Proteomes" id="UP000335538"/>
    </source>
</evidence>
<evidence type="ECO:0000313" key="2">
    <source>
        <dbReference type="EMBL" id="VVE81755.1"/>
    </source>
</evidence>
<feature type="compositionally biased region" description="Pro residues" evidence="1">
    <location>
        <begin position="43"/>
        <end position="52"/>
    </location>
</feature>
<feature type="compositionally biased region" description="Low complexity" evidence="1">
    <location>
        <begin position="53"/>
        <end position="65"/>
    </location>
</feature>
<dbReference type="RefSeq" id="WP_191631667.1">
    <property type="nucleotide sequence ID" value="NZ_CABPSR010000009.1"/>
</dbReference>
<evidence type="ECO:0000256" key="1">
    <source>
        <dbReference type="SAM" id="MobiDB-lite"/>
    </source>
</evidence>
<gene>
    <name evidence="2" type="ORF">PSP31121_03430</name>
</gene>
<proteinExistence type="predicted"/>
<accession>A0A5E5B9Z3</accession>
<reference evidence="2 3" key="1">
    <citation type="submission" date="2019-08" db="EMBL/GenBank/DDBJ databases">
        <authorList>
            <person name="Peeters C."/>
        </authorList>
    </citation>
    <scope>NUCLEOTIDE SEQUENCE [LARGE SCALE GENOMIC DNA]</scope>
    <source>
        <strain evidence="2 3">LMG 31121</strain>
    </source>
</reference>
<dbReference type="EMBL" id="CABPSR010000009">
    <property type="protein sequence ID" value="VVE81755.1"/>
    <property type="molecule type" value="Genomic_DNA"/>
</dbReference>
<name>A0A5E5B9Z3_9BURK</name>
<dbReference type="AlphaFoldDB" id="A0A5E5B9Z3"/>
<dbReference type="Proteomes" id="UP000335538">
    <property type="component" value="Unassembled WGS sequence"/>
</dbReference>
<protein>
    <submittedName>
        <fullName evidence="2">Uncharacterized protein</fullName>
    </submittedName>
</protein>